<dbReference type="AlphaFoldDB" id="A0ABD3VIH0"/>
<reference evidence="8 9" key="1">
    <citation type="submission" date="2024-11" db="EMBL/GenBank/DDBJ databases">
        <title>Chromosome-level genome assembly of the freshwater bivalve Anodonta woodiana.</title>
        <authorList>
            <person name="Chen X."/>
        </authorList>
    </citation>
    <scope>NUCLEOTIDE SEQUENCE [LARGE SCALE GENOMIC DNA]</scope>
    <source>
        <strain evidence="8">MN2024</strain>
        <tissue evidence="8">Gills</tissue>
    </source>
</reference>
<organism evidence="8 9">
    <name type="scientific">Sinanodonta woodiana</name>
    <name type="common">Chinese pond mussel</name>
    <name type="synonym">Anodonta woodiana</name>
    <dbReference type="NCBI Taxonomy" id="1069815"/>
    <lineage>
        <taxon>Eukaryota</taxon>
        <taxon>Metazoa</taxon>
        <taxon>Spiralia</taxon>
        <taxon>Lophotrochozoa</taxon>
        <taxon>Mollusca</taxon>
        <taxon>Bivalvia</taxon>
        <taxon>Autobranchia</taxon>
        <taxon>Heteroconchia</taxon>
        <taxon>Palaeoheterodonta</taxon>
        <taxon>Unionida</taxon>
        <taxon>Unionoidea</taxon>
        <taxon>Unionidae</taxon>
        <taxon>Unioninae</taxon>
        <taxon>Sinanodonta</taxon>
    </lineage>
</organism>
<protein>
    <recommendedName>
        <fullName evidence="7">THAP-type domain-containing protein</fullName>
    </recommendedName>
</protein>
<evidence type="ECO:0000256" key="1">
    <source>
        <dbReference type="ARBA" id="ARBA00001968"/>
    </source>
</evidence>
<evidence type="ECO:0000313" key="9">
    <source>
        <dbReference type="Proteomes" id="UP001634394"/>
    </source>
</evidence>
<dbReference type="EMBL" id="JBJQND010000011">
    <property type="protein sequence ID" value="KAL3861377.1"/>
    <property type="molecule type" value="Genomic_DNA"/>
</dbReference>
<keyword evidence="5 6" id="KW-0238">DNA-binding</keyword>
<sequence length="511" mass="58813">MVNTCVIVGCHNRADKGEVKRSYHSIPKVIVNQGEEIKTLSTKRREQWIARIGRKDWTPSQYSKVCSDNFVTGKSSALYDVSHPDWSPSLLLKPEKTKKATPENCMDFMKRYNRTQQRAIKKKEQLINETLHDLHNLFSDQNMQDENNESQRYPFRLLGKLENPKVLLDHPVDAAVTRKDEVQPEVTVENIRTELQRLTTENIALKTKLNDFKFSPESFEGKEEKVRYLTGLPGFITLMKVFQLLEPFIAESSRSHLSKFEKYILVLMRLTPSGRDLAYGFDVSKASISRTFINVIHVMNERMKGFMLWPDREQLCMTMPMEFRKHFGLKVAIIIDCFEIFIERPSNLLARAETWSNYKHHNTVKFLIRVAPQGTVSFLSKAWGGRSSDKKITENCGILNKLFPGDLILADRGFDIAESIRLMCAEIKIPSFTKGKKQLSPLEVESTRKIAHVRIHVERVIGLVRNKYTILQDTLPIDFLLSREGQDPLINEIVCVCCALTNLCESVVPFD</sequence>
<dbReference type="GO" id="GO:0008270">
    <property type="term" value="F:zinc ion binding"/>
    <property type="evidence" value="ECO:0007669"/>
    <property type="project" value="UniProtKB-KW"/>
</dbReference>
<evidence type="ECO:0000256" key="5">
    <source>
        <dbReference type="ARBA" id="ARBA00023125"/>
    </source>
</evidence>
<keyword evidence="4" id="KW-0862">Zinc</keyword>
<dbReference type="Pfam" id="PF13613">
    <property type="entry name" value="HTH_Tnp_4"/>
    <property type="match status" value="1"/>
</dbReference>
<gene>
    <name evidence="8" type="ORF">ACJMK2_007413</name>
</gene>
<dbReference type="SUPFAM" id="SSF57716">
    <property type="entry name" value="Glucocorticoid receptor-like (DNA-binding domain)"/>
    <property type="match status" value="1"/>
</dbReference>
<evidence type="ECO:0000256" key="3">
    <source>
        <dbReference type="ARBA" id="ARBA00022771"/>
    </source>
</evidence>
<accession>A0ABD3VIH0</accession>
<evidence type="ECO:0000256" key="4">
    <source>
        <dbReference type="ARBA" id="ARBA00022833"/>
    </source>
</evidence>
<evidence type="ECO:0000256" key="6">
    <source>
        <dbReference type="PROSITE-ProRule" id="PRU00309"/>
    </source>
</evidence>
<comment type="caution">
    <text evidence="8">The sequence shown here is derived from an EMBL/GenBank/DDBJ whole genome shotgun (WGS) entry which is preliminary data.</text>
</comment>
<keyword evidence="9" id="KW-1185">Reference proteome</keyword>
<dbReference type="InterPro" id="IPR027806">
    <property type="entry name" value="HARBI1_dom"/>
</dbReference>
<dbReference type="PANTHER" id="PTHR23080">
    <property type="entry name" value="THAP DOMAIN PROTEIN"/>
    <property type="match status" value="1"/>
</dbReference>
<proteinExistence type="predicted"/>
<dbReference type="Proteomes" id="UP001634394">
    <property type="component" value="Unassembled WGS sequence"/>
</dbReference>
<evidence type="ECO:0000313" key="8">
    <source>
        <dbReference type="EMBL" id="KAL3861377.1"/>
    </source>
</evidence>
<evidence type="ECO:0000259" key="7">
    <source>
        <dbReference type="PROSITE" id="PS50950"/>
    </source>
</evidence>
<name>A0ABD3VIH0_SINWO</name>
<keyword evidence="2" id="KW-0479">Metal-binding</keyword>
<dbReference type="SMART" id="SM00980">
    <property type="entry name" value="THAP"/>
    <property type="match status" value="1"/>
</dbReference>
<feature type="domain" description="THAP-type" evidence="7">
    <location>
        <begin position="1"/>
        <end position="91"/>
    </location>
</feature>
<keyword evidence="3 6" id="KW-0863">Zinc-finger</keyword>
<dbReference type="InterPro" id="IPR027805">
    <property type="entry name" value="Transposase_HTH_dom"/>
</dbReference>
<comment type="cofactor">
    <cofactor evidence="1">
        <name>a divalent metal cation</name>
        <dbReference type="ChEBI" id="CHEBI:60240"/>
    </cofactor>
</comment>
<dbReference type="InterPro" id="IPR006612">
    <property type="entry name" value="THAP_Znf"/>
</dbReference>
<evidence type="ECO:0000256" key="2">
    <source>
        <dbReference type="ARBA" id="ARBA00022723"/>
    </source>
</evidence>
<dbReference type="GO" id="GO:0003677">
    <property type="term" value="F:DNA binding"/>
    <property type="evidence" value="ECO:0007669"/>
    <property type="project" value="UniProtKB-UniRule"/>
</dbReference>
<dbReference type="Pfam" id="PF13359">
    <property type="entry name" value="DDE_Tnp_4"/>
    <property type="match status" value="1"/>
</dbReference>
<dbReference type="PANTHER" id="PTHR23080:SF63">
    <property type="entry name" value="TICK TRANSPOSON"/>
    <property type="match status" value="1"/>
</dbReference>
<dbReference type="Pfam" id="PF05485">
    <property type="entry name" value="THAP"/>
    <property type="match status" value="1"/>
</dbReference>
<dbReference type="PROSITE" id="PS50950">
    <property type="entry name" value="ZF_THAP"/>
    <property type="match status" value="1"/>
</dbReference>